<evidence type="ECO:0000313" key="2">
    <source>
        <dbReference type="Proteomes" id="UP001160148"/>
    </source>
</evidence>
<dbReference type="EMBL" id="CARXXK010000483">
    <property type="protein sequence ID" value="CAI6370695.1"/>
    <property type="molecule type" value="Genomic_DNA"/>
</dbReference>
<dbReference type="AlphaFoldDB" id="A0AAV0XQD0"/>
<accession>A0AAV0XQD0</accession>
<gene>
    <name evidence="1" type="ORF">MEUPH1_LOCUS24791</name>
</gene>
<organism evidence="1 2">
    <name type="scientific">Macrosiphum euphorbiae</name>
    <name type="common">potato aphid</name>
    <dbReference type="NCBI Taxonomy" id="13131"/>
    <lineage>
        <taxon>Eukaryota</taxon>
        <taxon>Metazoa</taxon>
        <taxon>Ecdysozoa</taxon>
        <taxon>Arthropoda</taxon>
        <taxon>Hexapoda</taxon>
        <taxon>Insecta</taxon>
        <taxon>Pterygota</taxon>
        <taxon>Neoptera</taxon>
        <taxon>Paraneoptera</taxon>
        <taxon>Hemiptera</taxon>
        <taxon>Sternorrhyncha</taxon>
        <taxon>Aphidomorpha</taxon>
        <taxon>Aphidoidea</taxon>
        <taxon>Aphididae</taxon>
        <taxon>Macrosiphini</taxon>
        <taxon>Macrosiphum</taxon>
    </lineage>
</organism>
<sequence>MRLKLPALAMACDRTGISDRSAATIASAILQDVGIISVDTKKNVIDRMKVRREREKKRIDLQKVKNKKLLGLYFDGRKDKTMVNHKEGTKYYRQIITEEHISLIQEPESKYIGHATPTNGSALQIKNSIINFLETNNIVTSNIVAIGCDGTVVNTGFRTGVIRQIEEHLKKPLQWFICQLHANELPLRHLFQHLDGKTSGPNGFSGSIGKQLEICHKLPVVEFVRIKSNLPYLKNEVDLSTDQKYLFEMCLSISNGNCSIDLSRRNPGKQAHSRWLTTANRILRLYISMKSPKENLKILAEFIVKVYGLMWFYIKMNPFCTSGSKHLWKTI</sequence>
<evidence type="ECO:0008006" key="3">
    <source>
        <dbReference type="Google" id="ProtNLM"/>
    </source>
</evidence>
<protein>
    <recommendedName>
        <fullName evidence="3">DUF4371 domain-containing protein</fullName>
    </recommendedName>
</protein>
<comment type="caution">
    <text evidence="1">The sequence shown here is derived from an EMBL/GenBank/DDBJ whole genome shotgun (WGS) entry which is preliminary data.</text>
</comment>
<proteinExistence type="predicted"/>
<dbReference type="PANTHER" id="PTHR46409">
    <property type="entry name" value="HTH PSQ-TYPE DOMAIN-CONTAINING PROTEIN"/>
    <property type="match status" value="1"/>
</dbReference>
<evidence type="ECO:0000313" key="1">
    <source>
        <dbReference type="EMBL" id="CAI6370695.1"/>
    </source>
</evidence>
<dbReference type="PANTHER" id="PTHR46409:SF1">
    <property type="entry name" value="HTH PSQ-TYPE DOMAIN-CONTAINING PROTEIN"/>
    <property type="match status" value="1"/>
</dbReference>
<reference evidence="1 2" key="1">
    <citation type="submission" date="2023-01" db="EMBL/GenBank/DDBJ databases">
        <authorList>
            <person name="Whitehead M."/>
        </authorList>
    </citation>
    <scope>NUCLEOTIDE SEQUENCE [LARGE SCALE GENOMIC DNA]</scope>
</reference>
<keyword evidence="2" id="KW-1185">Reference proteome</keyword>
<name>A0AAV0XQD0_9HEMI</name>
<dbReference type="Proteomes" id="UP001160148">
    <property type="component" value="Unassembled WGS sequence"/>
</dbReference>